<proteinExistence type="predicted"/>
<protein>
    <submittedName>
        <fullName evidence="4">DUF1707 domain-containing protein</fullName>
    </submittedName>
</protein>
<feature type="compositionally biased region" description="Polar residues" evidence="1">
    <location>
        <begin position="8"/>
        <end position="17"/>
    </location>
</feature>
<dbReference type="PANTHER" id="PTHR40763:SF4">
    <property type="entry name" value="DUF1707 DOMAIN-CONTAINING PROTEIN"/>
    <property type="match status" value="1"/>
</dbReference>
<evidence type="ECO:0000259" key="2">
    <source>
        <dbReference type="Pfam" id="PF08044"/>
    </source>
</evidence>
<dbReference type="PANTHER" id="PTHR40763">
    <property type="entry name" value="MEMBRANE PROTEIN-RELATED"/>
    <property type="match status" value="1"/>
</dbReference>
<evidence type="ECO:0000259" key="3">
    <source>
        <dbReference type="Pfam" id="PF09922"/>
    </source>
</evidence>
<feature type="domain" description="Cell wall-active antibiotics response LiaF-like C-terminal" evidence="3">
    <location>
        <begin position="116"/>
        <end position="178"/>
    </location>
</feature>
<feature type="region of interest" description="Disordered" evidence="1">
    <location>
        <begin position="1"/>
        <end position="32"/>
    </location>
</feature>
<dbReference type="InterPro" id="IPR012551">
    <property type="entry name" value="DUF1707_SHOCT-like"/>
</dbReference>
<accession>A0A7K3M4M1</accession>
<dbReference type="InterPro" id="IPR024425">
    <property type="entry name" value="LiaF-like_C"/>
</dbReference>
<comment type="caution">
    <text evidence="4">The sequence shown here is derived from an EMBL/GenBank/DDBJ whole genome shotgun (WGS) entry which is preliminary data.</text>
</comment>
<feature type="domain" description="DUF1707" evidence="2">
    <location>
        <begin position="28"/>
        <end position="80"/>
    </location>
</feature>
<organism evidence="4 5">
    <name type="scientific">Phytoactinopolyspora mesophila</name>
    <dbReference type="NCBI Taxonomy" id="2650750"/>
    <lineage>
        <taxon>Bacteria</taxon>
        <taxon>Bacillati</taxon>
        <taxon>Actinomycetota</taxon>
        <taxon>Actinomycetes</taxon>
        <taxon>Jiangellales</taxon>
        <taxon>Jiangellaceae</taxon>
        <taxon>Phytoactinopolyspora</taxon>
    </lineage>
</organism>
<gene>
    <name evidence="4" type="ORF">F7O44_12985</name>
</gene>
<dbReference type="Pfam" id="PF09922">
    <property type="entry name" value="LiaF-like_C"/>
    <property type="match status" value="1"/>
</dbReference>
<evidence type="ECO:0000256" key="1">
    <source>
        <dbReference type="SAM" id="MobiDB-lite"/>
    </source>
</evidence>
<evidence type="ECO:0000313" key="4">
    <source>
        <dbReference type="EMBL" id="NDL57987.1"/>
    </source>
</evidence>
<dbReference type="AlphaFoldDB" id="A0A7K3M4M1"/>
<dbReference type="EMBL" id="WLZY01000004">
    <property type="protein sequence ID" value="NDL57987.1"/>
    <property type="molecule type" value="Genomic_DNA"/>
</dbReference>
<dbReference type="Proteomes" id="UP000460435">
    <property type="component" value="Unassembled WGS sequence"/>
</dbReference>
<reference evidence="4 5" key="1">
    <citation type="submission" date="2019-11" db="EMBL/GenBank/DDBJ databases">
        <authorList>
            <person name="Li X.-J."/>
            <person name="Feng X.-M."/>
        </authorList>
    </citation>
    <scope>NUCLEOTIDE SEQUENCE [LARGE SCALE GENOMIC DNA]</scope>
    <source>
        <strain evidence="4 5">XMNu-373</strain>
    </source>
</reference>
<evidence type="ECO:0000313" key="5">
    <source>
        <dbReference type="Proteomes" id="UP000460435"/>
    </source>
</evidence>
<dbReference type="Pfam" id="PF08044">
    <property type="entry name" value="DUF1707"/>
    <property type="match status" value="1"/>
</dbReference>
<sequence length="232" mass="25090">MRAGHQGITLSVVSTPQEPAAEHNKPAIRASDHERQAVVDLLSEHTTTGRLTLAELEERVEAAYSATTRDELVKLTADLPAPSATRAPEAAQPRVSGSSRKVTKWIFGMMGGSSKRGRWRVAERVRVVAIMGGHDIDLRAAELESDETTLVVISIMGGSEIYVPDTVEVDVGGFSLMGGSDERGSARPPRPGAPRIRVRVFDLMGGSTVWKLPDEARDVSLKEARKMAKRLG</sequence>
<feature type="compositionally biased region" description="Basic and acidic residues" evidence="1">
    <location>
        <begin position="20"/>
        <end position="32"/>
    </location>
</feature>
<name>A0A7K3M4M1_9ACTN</name>
<keyword evidence="5" id="KW-1185">Reference proteome</keyword>